<protein>
    <recommendedName>
        <fullName evidence="5 13">Guanylate kinase</fullName>
        <ecNumber evidence="4 13">2.7.4.8</ecNumber>
    </recommendedName>
    <alternativeName>
        <fullName evidence="11 13">GMP kinase</fullName>
    </alternativeName>
</protein>
<dbReference type="CDD" id="cd00071">
    <property type="entry name" value="GMPK"/>
    <property type="match status" value="1"/>
</dbReference>
<dbReference type="GO" id="GO:0005829">
    <property type="term" value="C:cytosol"/>
    <property type="evidence" value="ECO:0007669"/>
    <property type="project" value="TreeGrafter"/>
</dbReference>
<feature type="binding site" evidence="13">
    <location>
        <begin position="48"/>
        <end position="55"/>
    </location>
    <ligand>
        <name>ATP</name>
        <dbReference type="ChEBI" id="CHEBI:30616"/>
    </ligand>
</feature>
<evidence type="ECO:0000313" key="15">
    <source>
        <dbReference type="EMBL" id="KRM93894.1"/>
    </source>
</evidence>
<evidence type="ECO:0000256" key="4">
    <source>
        <dbReference type="ARBA" id="ARBA00012961"/>
    </source>
</evidence>
<dbReference type="Proteomes" id="UP000051256">
    <property type="component" value="Unassembled WGS sequence"/>
</dbReference>
<reference evidence="15 16" key="1">
    <citation type="journal article" date="2015" name="Genome Announc.">
        <title>Expanding the biotechnology potential of lactobacilli through comparative genomics of 213 strains and associated genera.</title>
        <authorList>
            <person name="Sun Z."/>
            <person name="Harris H.M."/>
            <person name="McCann A."/>
            <person name="Guo C."/>
            <person name="Argimon S."/>
            <person name="Zhang W."/>
            <person name="Yang X."/>
            <person name="Jeffery I.B."/>
            <person name="Cooney J.C."/>
            <person name="Kagawa T.F."/>
            <person name="Liu W."/>
            <person name="Song Y."/>
            <person name="Salvetti E."/>
            <person name="Wrobel A."/>
            <person name="Rasinkangas P."/>
            <person name="Parkhill J."/>
            <person name="Rea M.C."/>
            <person name="O'Sullivan O."/>
            <person name="Ritari J."/>
            <person name="Douillard F.P."/>
            <person name="Paul Ross R."/>
            <person name="Yang R."/>
            <person name="Briner A.E."/>
            <person name="Felis G.E."/>
            <person name="de Vos W.M."/>
            <person name="Barrangou R."/>
            <person name="Klaenhammer T.R."/>
            <person name="Caufield P.W."/>
            <person name="Cui Y."/>
            <person name="Zhang H."/>
            <person name="O'Toole P.W."/>
        </authorList>
    </citation>
    <scope>NUCLEOTIDE SEQUENCE [LARGE SCALE GENOMIC DNA]</scope>
    <source>
        <strain evidence="15 16">DSM 24302</strain>
    </source>
</reference>
<dbReference type="Pfam" id="PF00625">
    <property type="entry name" value="Guanylate_kin"/>
    <property type="match status" value="1"/>
</dbReference>
<accession>A0A0R2D122</accession>
<dbReference type="STRING" id="1423802.FC56_GL000614"/>
<dbReference type="PATRIC" id="fig|1423802.4.peg.623"/>
<dbReference type="PANTHER" id="PTHR23117">
    <property type="entry name" value="GUANYLATE KINASE-RELATED"/>
    <property type="match status" value="1"/>
</dbReference>
<evidence type="ECO:0000256" key="6">
    <source>
        <dbReference type="ARBA" id="ARBA00022490"/>
    </source>
</evidence>
<keyword evidence="16" id="KW-1185">Reference proteome</keyword>
<comment type="subcellular location">
    <subcellularLocation>
        <location evidence="2 13">Cytoplasm</location>
    </subcellularLocation>
</comment>
<evidence type="ECO:0000256" key="1">
    <source>
        <dbReference type="ARBA" id="ARBA00003531"/>
    </source>
</evidence>
<comment type="function">
    <text evidence="1 13">Essential for recycling GMP and indirectly, cGMP.</text>
</comment>
<feature type="domain" description="Guanylate kinase-like" evidence="14">
    <location>
        <begin position="41"/>
        <end position="220"/>
    </location>
</feature>
<dbReference type="AlphaFoldDB" id="A0A0R2D122"/>
<dbReference type="SMART" id="SM00072">
    <property type="entry name" value="GuKc"/>
    <property type="match status" value="1"/>
</dbReference>
<dbReference type="HAMAP" id="MF_00328">
    <property type="entry name" value="Guanylate_kinase"/>
    <property type="match status" value="1"/>
</dbReference>
<keyword evidence="7 13" id="KW-0808">Transferase</keyword>
<evidence type="ECO:0000256" key="5">
    <source>
        <dbReference type="ARBA" id="ARBA00016296"/>
    </source>
</evidence>
<evidence type="ECO:0000256" key="7">
    <source>
        <dbReference type="ARBA" id="ARBA00022679"/>
    </source>
</evidence>
<keyword evidence="10 13" id="KW-0067">ATP-binding</keyword>
<dbReference type="FunFam" id="3.30.63.10:FF:000002">
    <property type="entry name" value="Guanylate kinase 1"/>
    <property type="match status" value="1"/>
</dbReference>
<comment type="similarity">
    <text evidence="3 13">Belongs to the guanylate kinase family.</text>
</comment>
<evidence type="ECO:0000256" key="13">
    <source>
        <dbReference type="HAMAP-Rule" id="MF_00328"/>
    </source>
</evidence>
<dbReference type="InterPro" id="IPR017665">
    <property type="entry name" value="Guanylate_kinase"/>
</dbReference>
<evidence type="ECO:0000313" key="16">
    <source>
        <dbReference type="Proteomes" id="UP000051256"/>
    </source>
</evidence>
<dbReference type="InterPro" id="IPR008145">
    <property type="entry name" value="GK/Ca_channel_bsu"/>
</dbReference>
<dbReference type="EC" id="2.7.4.8" evidence="4 13"/>
<organism evidence="15 16">
    <name type="scientific">Lentilactobacillus senioris DSM 24302 = JCM 17472</name>
    <dbReference type="NCBI Taxonomy" id="1423802"/>
    <lineage>
        <taxon>Bacteria</taxon>
        <taxon>Bacillati</taxon>
        <taxon>Bacillota</taxon>
        <taxon>Bacilli</taxon>
        <taxon>Lactobacillales</taxon>
        <taxon>Lactobacillaceae</taxon>
        <taxon>Lentilactobacillus</taxon>
    </lineage>
</organism>
<keyword evidence="6 13" id="KW-0963">Cytoplasm</keyword>
<dbReference type="InterPro" id="IPR020590">
    <property type="entry name" value="Guanylate_kinase_CS"/>
</dbReference>
<sequence>MQPFFGKLLNLRNVVVIVSKKGDNRLILTIIEGVSSMTKRGMLIVLSGPSGVGKGTVRKALFQEPDVDFKYSISMTTRQPRDGEVDGVDYLFVSKEEFEENIKNGEMLEYAKYVDNYYGTPIKYVNETLDSGKDVFLEIEVNGAMQVRANCPDGIFVFLTPPDLMELKHRLISRGTDDIEVINKRIKKAASEIQMMRNYDYAVLNDQVEQAVERIKTIIKSERLKVNRVMPEYESMLGDE</sequence>
<evidence type="ECO:0000256" key="3">
    <source>
        <dbReference type="ARBA" id="ARBA00005790"/>
    </source>
</evidence>
<evidence type="ECO:0000256" key="10">
    <source>
        <dbReference type="ARBA" id="ARBA00022840"/>
    </source>
</evidence>
<dbReference type="InterPro" id="IPR008144">
    <property type="entry name" value="Guanylate_kin-like_dom"/>
</dbReference>
<dbReference type="PROSITE" id="PS50052">
    <property type="entry name" value="GUANYLATE_KINASE_2"/>
    <property type="match status" value="1"/>
</dbReference>
<dbReference type="InterPro" id="IPR027417">
    <property type="entry name" value="P-loop_NTPase"/>
</dbReference>
<dbReference type="Gene3D" id="3.40.50.300">
    <property type="entry name" value="P-loop containing nucleotide triphosphate hydrolases"/>
    <property type="match status" value="1"/>
</dbReference>
<gene>
    <name evidence="13" type="primary">gmk</name>
    <name evidence="15" type="ORF">FC56_GL000614</name>
</gene>
<keyword evidence="9 13" id="KW-0418">Kinase</keyword>
<keyword evidence="8 13" id="KW-0547">Nucleotide-binding</keyword>
<dbReference type="PANTHER" id="PTHR23117:SF13">
    <property type="entry name" value="GUANYLATE KINASE"/>
    <property type="match status" value="1"/>
</dbReference>
<dbReference type="GO" id="GO:0004385">
    <property type="term" value="F:GMP kinase activity"/>
    <property type="evidence" value="ECO:0007669"/>
    <property type="project" value="UniProtKB-UniRule"/>
</dbReference>
<evidence type="ECO:0000256" key="9">
    <source>
        <dbReference type="ARBA" id="ARBA00022777"/>
    </source>
</evidence>
<evidence type="ECO:0000256" key="2">
    <source>
        <dbReference type="ARBA" id="ARBA00004496"/>
    </source>
</evidence>
<evidence type="ECO:0000256" key="11">
    <source>
        <dbReference type="ARBA" id="ARBA00030128"/>
    </source>
</evidence>
<dbReference type="Gene3D" id="3.30.63.10">
    <property type="entry name" value="Guanylate Kinase phosphate binding domain"/>
    <property type="match status" value="1"/>
</dbReference>
<name>A0A0R2D122_9LACO</name>
<dbReference type="PROSITE" id="PS00856">
    <property type="entry name" value="GUANYLATE_KINASE_1"/>
    <property type="match status" value="1"/>
</dbReference>
<evidence type="ECO:0000256" key="12">
    <source>
        <dbReference type="ARBA" id="ARBA00048594"/>
    </source>
</evidence>
<dbReference type="SUPFAM" id="SSF52540">
    <property type="entry name" value="P-loop containing nucleoside triphosphate hydrolases"/>
    <property type="match status" value="1"/>
</dbReference>
<dbReference type="FunFam" id="3.40.50.300:FF:000855">
    <property type="entry name" value="Guanylate kinase"/>
    <property type="match status" value="1"/>
</dbReference>
<dbReference type="EMBL" id="AYZR01000008">
    <property type="protein sequence ID" value="KRM93894.1"/>
    <property type="molecule type" value="Genomic_DNA"/>
</dbReference>
<comment type="caution">
    <text evidence="15">The sequence shown here is derived from an EMBL/GenBank/DDBJ whole genome shotgun (WGS) entry which is preliminary data.</text>
</comment>
<dbReference type="GO" id="GO:0005524">
    <property type="term" value="F:ATP binding"/>
    <property type="evidence" value="ECO:0007669"/>
    <property type="project" value="UniProtKB-UniRule"/>
</dbReference>
<proteinExistence type="inferred from homology"/>
<dbReference type="NCBIfam" id="TIGR03263">
    <property type="entry name" value="guanyl_kin"/>
    <property type="match status" value="1"/>
</dbReference>
<comment type="catalytic activity">
    <reaction evidence="12 13">
        <text>GMP + ATP = GDP + ADP</text>
        <dbReference type="Rhea" id="RHEA:20780"/>
        <dbReference type="ChEBI" id="CHEBI:30616"/>
        <dbReference type="ChEBI" id="CHEBI:58115"/>
        <dbReference type="ChEBI" id="CHEBI:58189"/>
        <dbReference type="ChEBI" id="CHEBI:456216"/>
        <dbReference type="EC" id="2.7.4.8"/>
    </reaction>
</comment>
<evidence type="ECO:0000256" key="8">
    <source>
        <dbReference type="ARBA" id="ARBA00022741"/>
    </source>
</evidence>
<evidence type="ECO:0000259" key="14">
    <source>
        <dbReference type="PROSITE" id="PS50052"/>
    </source>
</evidence>